<keyword evidence="1" id="KW-0805">Transcription regulation</keyword>
<reference evidence="5 6" key="1">
    <citation type="submission" date="2020-04" db="EMBL/GenBank/DDBJ databases">
        <title>Flammeovirga sp. SR4, a novel species isolated from seawater.</title>
        <authorList>
            <person name="Wang X."/>
        </authorList>
    </citation>
    <scope>NUCLEOTIDE SEQUENCE [LARGE SCALE GENOMIC DNA]</scope>
    <source>
        <strain evidence="5 6">ATCC 23126</strain>
    </source>
</reference>
<gene>
    <name evidence="5" type="ORF">HHU12_20215</name>
</gene>
<dbReference type="PANTHER" id="PTHR33154">
    <property type="entry name" value="TRANSCRIPTIONAL REGULATOR, ARSR FAMILY"/>
    <property type="match status" value="1"/>
</dbReference>
<dbReference type="InterPro" id="IPR036388">
    <property type="entry name" value="WH-like_DNA-bd_sf"/>
</dbReference>
<dbReference type="AlphaFoldDB" id="A0A7X9RX57"/>
<evidence type="ECO:0000256" key="2">
    <source>
        <dbReference type="ARBA" id="ARBA00023125"/>
    </source>
</evidence>
<organism evidence="5 6">
    <name type="scientific">Flammeovirga aprica JL-4</name>
    <dbReference type="NCBI Taxonomy" id="694437"/>
    <lineage>
        <taxon>Bacteria</taxon>
        <taxon>Pseudomonadati</taxon>
        <taxon>Bacteroidota</taxon>
        <taxon>Cytophagia</taxon>
        <taxon>Cytophagales</taxon>
        <taxon>Flammeovirgaceae</taxon>
        <taxon>Flammeovirga</taxon>
    </lineage>
</organism>
<dbReference type="RefSeq" id="WP_169658554.1">
    <property type="nucleotide sequence ID" value="NZ_JABANE010000060.1"/>
</dbReference>
<dbReference type="InterPro" id="IPR051081">
    <property type="entry name" value="HTH_MetalResp_TranReg"/>
</dbReference>
<dbReference type="EMBL" id="JABANE010000060">
    <property type="protein sequence ID" value="NME70313.1"/>
    <property type="molecule type" value="Genomic_DNA"/>
</dbReference>
<evidence type="ECO:0000259" key="4">
    <source>
        <dbReference type="PROSITE" id="PS50987"/>
    </source>
</evidence>
<dbReference type="InterPro" id="IPR011991">
    <property type="entry name" value="ArsR-like_HTH"/>
</dbReference>
<dbReference type="CDD" id="cd00090">
    <property type="entry name" value="HTH_ARSR"/>
    <property type="match status" value="1"/>
</dbReference>
<dbReference type="GO" id="GO:0003700">
    <property type="term" value="F:DNA-binding transcription factor activity"/>
    <property type="evidence" value="ECO:0007669"/>
    <property type="project" value="InterPro"/>
</dbReference>
<dbReference type="Pfam" id="PF01022">
    <property type="entry name" value="HTH_5"/>
    <property type="match status" value="1"/>
</dbReference>
<dbReference type="PROSITE" id="PS50987">
    <property type="entry name" value="HTH_ARSR_2"/>
    <property type="match status" value="1"/>
</dbReference>
<keyword evidence="2" id="KW-0238">DNA-binding</keyword>
<dbReference type="Gene3D" id="1.10.10.10">
    <property type="entry name" value="Winged helix-like DNA-binding domain superfamily/Winged helix DNA-binding domain"/>
    <property type="match status" value="1"/>
</dbReference>
<protein>
    <submittedName>
        <fullName evidence="5">Winged helix-turn-helix transcriptional regulator</fullName>
    </submittedName>
</protein>
<dbReference type="PRINTS" id="PR00778">
    <property type="entry name" value="HTHARSR"/>
</dbReference>
<evidence type="ECO:0000313" key="6">
    <source>
        <dbReference type="Proteomes" id="UP000576082"/>
    </source>
</evidence>
<evidence type="ECO:0000313" key="5">
    <source>
        <dbReference type="EMBL" id="NME70313.1"/>
    </source>
</evidence>
<accession>A0A7X9RX57</accession>
<dbReference type="InterPro" id="IPR001845">
    <property type="entry name" value="HTH_ArsR_DNA-bd_dom"/>
</dbReference>
<dbReference type="PANTHER" id="PTHR33154:SF15">
    <property type="entry name" value="REGULATORY PROTEIN ARSR"/>
    <property type="match status" value="1"/>
</dbReference>
<dbReference type="NCBIfam" id="NF033788">
    <property type="entry name" value="HTH_metalloreg"/>
    <property type="match status" value="1"/>
</dbReference>
<keyword evidence="3" id="KW-0804">Transcription</keyword>
<evidence type="ECO:0000256" key="1">
    <source>
        <dbReference type="ARBA" id="ARBA00023015"/>
    </source>
</evidence>
<dbReference type="Proteomes" id="UP000576082">
    <property type="component" value="Unassembled WGS sequence"/>
</dbReference>
<sequence>MGITKIDGFTPEVTQMAEILKALGHPARLAIMEYLINSPDCINGDLVDHLPLAQSTVSRHLSELKKVGLIKGTITGNCISYCINDEVWNKIKDFFNSSSDQITPGKSCAC</sequence>
<dbReference type="SUPFAM" id="SSF46785">
    <property type="entry name" value="Winged helix' DNA-binding domain"/>
    <property type="match status" value="1"/>
</dbReference>
<dbReference type="GO" id="GO:0003677">
    <property type="term" value="F:DNA binding"/>
    <property type="evidence" value="ECO:0007669"/>
    <property type="project" value="UniProtKB-KW"/>
</dbReference>
<proteinExistence type="predicted"/>
<keyword evidence="6" id="KW-1185">Reference proteome</keyword>
<evidence type="ECO:0000256" key="3">
    <source>
        <dbReference type="ARBA" id="ARBA00023163"/>
    </source>
</evidence>
<dbReference type="SMART" id="SM00418">
    <property type="entry name" value="HTH_ARSR"/>
    <property type="match status" value="1"/>
</dbReference>
<name>A0A7X9RX57_9BACT</name>
<dbReference type="InterPro" id="IPR036390">
    <property type="entry name" value="WH_DNA-bd_sf"/>
</dbReference>
<feature type="domain" description="HTH arsR-type" evidence="4">
    <location>
        <begin position="8"/>
        <end position="106"/>
    </location>
</feature>
<comment type="caution">
    <text evidence="5">The sequence shown here is derived from an EMBL/GenBank/DDBJ whole genome shotgun (WGS) entry which is preliminary data.</text>
</comment>